<protein>
    <submittedName>
        <fullName evidence="3">Antibiotic biosynthesis monooxygenase</fullName>
    </submittedName>
</protein>
<keyword evidence="1" id="KW-0812">Transmembrane</keyword>
<feature type="transmembrane region" description="Helical" evidence="1">
    <location>
        <begin position="157"/>
        <end position="178"/>
    </location>
</feature>
<dbReference type="InterPro" id="IPR011008">
    <property type="entry name" value="Dimeric_a/b-barrel"/>
</dbReference>
<dbReference type="GO" id="GO:0004497">
    <property type="term" value="F:monooxygenase activity"/>
    <property type="evidence" value="ECO:0007669"/>
    <property type="project" value="UniProtKB-KW"/>
</dbReference>
<dbReference type="Pfam" id="PF03992">
    <property type="entry name" value="ABM"/>
    <property type="match status" value="1"/>
</dbReference>
<accession>A0A2N5EBK9</accession>
<feature type="transmembrane region" description="Helical" evidence="1">
    <location>
        <begin position="119"/>
        <end position="137"/>
    </location>
</feature>
<keyword evidence="4" id="KW-1185">Reference proteome</keyword>
<dbReference type="InterPro" id="IPR038762">
    <property type="entry name" value="ABM_predict"/>
</dbReference>
<dbReference type="InterPro" id="IPR007138">
    <property type="entry name" value="ABM_dom"/>
</dbReference>
<sequence length="180" mass="20493">MTNAEPVTLVITHTLQPQQQEAYERWLRRIMPVAEQFEGHRGVNVIRPGAEGQTYTVLIRFDTLENLTRWTASAERKSLLADAAPLLDGGDRIEVQAGSQFWFTPPQPGVRRPARWKQYLLTLAVIFPSAELAPRFWHQIVPSLTGTLPGHLLNDATVVALVVFFWMPWLTRVLAGWLKR</sequence>
<dbReference type="SUPFAM" id="SSF54909">
    <property type="entry name" value="Dimeric alpha+beta barrel"/>
    <property type="match status" value="1"/>
</dbReference>
<organism evidence="3 4">
    <name type="scientific">Chimaeribacter californicus</name>
    <dbReference type="NCBI Taxonomy" id="2060067"/>
    <lineage>
        <taxon>Bacteria</taxon>
        <taxon>Pseudomonadati</taxon>
        <taxon>Pseudomonadota</taxon>
        <taxon>Gammaproteobacteria</taxon>
        <taxon>Enterobacterales</taxon>
        <taxon>Yersiniaceae</taxon>
        <taxon>Chimaeribacter</taxon>
    </lineage>
</organism>
<evidence type="ECO:0000256" key="1">
    <source>
        <dbReference type="SAM" id="Phobius"/>
    </source>
</evidence>
<dbReference type="OrthoDB" id="1494254at2"/>
<name>A0A2N5EBK9_9GAMM</name>
<dbReference type="EMBL" id="PJZF01000004">
    <property type="protein sequence ID" value="PLR39517.1"/>
    <property type="molecule type" value="Genomic_DNA"/>
</dbReference>
<evidence type="ECO:0000313" key="3">
    <source>
        <dbReference type="EMBL" id="PLR39517.1"/>
    </source>
</evidence>
<proteinExistence type="predicted"/>
<evidence type="ECO:0000259" key="2">
    <source>
        <dbReference type="Pfam" id="PF03992"/>
    </source>
</evidence>
<keyword evidence="3" id="KW-0503">Monooxygenase</keyword>
<dbReference type="Proteomes" id="UP000234240">
    <property type="component" value="Unassembled WGS sequence"/>
</dbReference>
<dbReference type="PANTHER" id="PTHR40057:SF1">
    <property type="entry name" value="SLR1162 PROTEIN"/>
    <property type="match status" value="1"/>
</dbReference>
<comment type="caution">
    <text evidence="3">The sequence shown here is derived from an EMBL/GenBank/DDBJ whole genome shotgun (WGS) entry which is preliminary data.</text>
</comment>
<keyword evidence="3" id="KW-0560">Oxidoreductase</keyword>
<dbReference type="RefSeq" id="WP_101815332.1">
    <property type="nucleotide sequence ID" value="NZ_PJZF01000004.1"/>
</dbReference>
<reference evidence="3 4" key="1">
    <citation type="submission" date="2017-12" db="EMBL/GenBank/DDBJ databases">
        <title>Characterization of six clinical isolates of Enterochimera gen. nov., a novel genus of the Yersiniaciae family and the three species Enterochimera arupensis sp. nov., Enterochimera coloradensis sp. nov, and Enterochimera californica sp. nov.</title>
        <authorList>
            <person name="Rossi A."/>
            <person name="Fisher M."/>
        </authorList>
    </citation>
    <scope>NUCLEOTIDE SEQUENCE [LARGE SCALE GENOMIC DNA]</scope>
    <source>
        <strain evidence="4">2015-Iso6</strain>
    </source>
</reference>
<dbReference type="AlphaFoldDB" id="A0A2N5EBK9"/>
<evidence type="ECO:0000313" key="4">
    <source>
        <dbReference type="Proteomes" id="UP000234240"/>
    </source>
</evidence>
<dbReference type="PANTHER" id="PTHR40057">
    <property type="entry name" value="SLR1162 PROTEIN"/>
    <property type="match status" value="1"/>
</dbReference>
<keyword evidence="1" id="KW-0472">Membrane</keyword>
<feature type="domain" description="ABM" evidence="2">
    <location>
        <begin position="6"/>
        <end position="77"/>
    </location>
</feature>
<keyword evidence="1" id="KW-1133">Transmembrane helix</keyword>
<gene>
    <name evidence="3" type="ORF">CYR55_06440</name>
</gene>
<dbReference type="Gene3D" id="3.30.70.100">
    <property type="match status" value="1"/>
</dbReference>